<dbReference type="OrthoDB" id="9787650at2"/>
<dbReference type="SUPFAM" id="SSF69618">
    <property type="entry name" value="HemD-like"/>
    <property type="match status" value="1"/>
</dbReference>
<evidence type="ECO:0000256" key="5">
    <source>
        <dbReference type="ARBA" id="ARBA00023244"/>
    </source>
</evidence>
<evidence type="ECO:0000313" key="11">
    <source>
        <dbReference type="EMBL" id="RRC97421.1"/>
    </source>
</evidence>
<evidence type="ECO:0000256" key="3">
    <source>
        <dbReference type="ARBA" id="ARBA00013109"/>
    </source>
</evidence>
<gene>
    <name evidence="11" type="ORF">EHS89_18130</name>
</gene>
<dbReference type="AlphaFoldDB" id="A0A3P1SJF3"/>
<comment type="caution">
    <text evidence="11">The sequence shown here is derived from an EMBL/GenBank/DDBJ whole genome shotgun (WGS) entry which is preliminary data.</text>
</comment>
<accession>A0A3P1SJF3</accession>
<evidence type="ECO:0000256" key="1">
    <source>
        <dbReference type="ARBA" id="ARBA00004772"/>
    </source>
</evidence>
<reference evidence="11 12" key="1">
    <citation type="submission" date="2018-11" db="EMBL/GenBank/DDBJ databases">
        <title>The draft genome sequence of Amphritea balenae JAMM 1525T.</title>
        <authorList>
            <person name="Fang Z."/>
            <person name="Zhang Y."/>
            <person name="Han X."/>
        </authorList>
    </citation>
    <scope>NUCLEOTIDE SEQUENCE [LARGE SCALE GENOMIC DNA]</scope>
    <source>
        <strain evidence="11 12">JAMM 1525</strain>
    </source>
</reference>
<dbReference type="InterPro" id="IPR003754">
    <property type="entry name" value="4pyrrol_synth_uPrphyn_synth"/>
</dbReference>
<feature type="domain" description="Tetrapyrrole biosynthesis uroporphyrinogen III synthase" evidence="10">
    <location>
        <begin position="22"/>
        <end position="250"/>
    </location>
</feature>
<comment type="function">
    <text evidence="6 9">Catalyzes cyclization of the linear tetrapyrrole, hydroxymethylbilane, to the macrocyclic uroporphyrinogen III.</text>
</comment>
<dbReference type="PANTHER" id="PTHR38042">
    <property type="entry name" value="UROPORPHYRINOGEN-III SYNTHASE, CHLOROPLASTIC"/>
    <property type="match status" value="1"/>
</dbReference>
<keyword evidence="5 9" id="KW-0627">Porphyrin biosynthesis</keyword>
<evidence type="ECO:0000256" key="9">
    <source>
        <dbReference type="RuleBase" id="RU366031"/>
    </source>
</evidence>
<dbReference type="CDD" id="cd06578">
    <property type="entry name" value="HemD"/>
    <property type="match status" value="1"/>
</dbReference>
<dbReference type="EC" id="4.2.1.75" evidence="3 9"/>
<proteinExistence type="inferred from homology"/>
<keyword evidence="12" id="KW-1185">Reference proteome</keyword>
<dbReference type="UniPathway" id="UPA00251">
    <property type="reaction ID" value="UER00320"/>
</dbReference>
<dbReference type="Proteomes" id="UP000267535">
    <property type="component" value="Unassembled WGS sequence"/>
</dbReference>
<dbReference type="GO" id="GO:0004852">
    <property type="term" value="F:uroporphyrinogen-III synthase activity"/>
    <property type="evidence" value="ECO:0007669"/>
    <property type="project" value="UniProtKB-UniRule"/>
</dbReference>
<comment type="pathway">
    <text evidence="1 9">Porphyrin-containing compound metabolism; protoporphyrin-IX biosynthesis; coproporphyrinogen-III from 5-aminolevulinate: step 3/4.</text>
</comment>
<dbReference type="EMBL" id="RQXV01000012">
    <property type="protein sequence ID" value="RRC97421.1"/>
    <property type="molecule type" value="Genomic_DNA"/>
</dbReference>
<dbReference type="PANTHER" id="PTHR38042:SF1">
    <property type="entry name" value="UROPORPHYRINOGEN-III SYNTHASE, CHLOROPLASTIC"/>
    <property type="match status" value="1"/>
</dbReference>
<name>A0A3P1SJF3_9GAMM</name>
<comment type="similarity">
    <text evidence="2 9">Belongs to the uroporphyrinogen-III synthase family.</text>
</comment>
<keyword evidence="4 9" id="KW-0456">Lyase</keyword>
<organism evidence="11 12">
    <name type="scientific">Amphritea balenae</name>
    <dbReference type="NCBI Taxonomy" id="452629"/>
    <lineage>
        <taxon>Bacteria</taxon>
        <taxon>Pseudomonadati</taxon>
        <taxon>Pseudomonadota</taxon>
        <taxon>Gammaproteobacteria</taxon>
        <taxon>Oceanospirillales</taxon>
        <taxon>Oceanospirillaceae</taxon>
        <taxon>Amphritea</taxon>
    </lineage>
</organism>
<dbReference type="InterPro" id="IPR036108">
    <property type="entry name" value="4pyrrol_syn_uPrphyn_synt_sf"/>
</dbReference>
<dbReference type="Pfam" id="PF02602">
    <property type="entry name" value="HEM4"/>
    <property type="match status" value="1"/>
</dbReference>
<dbReference type="RefSeq" id="WP_124927584.1">
    <property type="nucleotide sequence ID" value="NZ_BMOH01000009.1"/>
</dbReference>
<evidence type="ECO:0000256" key="2">
    <source>
        <dbReference type="ARBA" id="ARBA00008133"/>
    </source>
</evidence>
<dbReference type="InterPro" id="IPR039793">
    <property type="entry name" value="UROS/Hem4"/>
</dbReference>
<dbReference type="GO" id="GO:0006780">
    <property type="term" value="P:uroporphyrinogen III biosynthetic process"/>
    <property type="evidence" value="ECO:0007669"/>
    <property type="project" value="UniProtKB-UniRule"/>
</dbReference>
<sequence length="263" mass="29170">MMAELHPRILVTRPVAQAAGQSELLRQQGANPVELPLLEIIPTAEDDSGYPLLKSRVMDLDLYHKIIFISANAVIQGMELIDQFWPQLPIGIEWLAIGQQTANKLADYGIAAQQPEQGYDSESLLQLEQLQHVENQRILIMRGQGGRTTLAEQLEQRGAKVEYADLYQRRAPDYTSEQISSTIGTDMPAGILLTSGEALSNFTDLIGQYSLQQLLCCLIVVPSERIARIAKDLGYTRVIIAKGPDNRSMAETVLSNIDTDDRP</sequence>
<dbReference type="Gene3D" id="3.40.50.10090">
    <property type="match status" value="2"/>
</dbReference>
<dbReference type="GO" id="GO:0006782">
    <property type="term" value="P:protoporphyrinogen IX biosynthetic process"/>
    <property type="evidence" value="ECO:0007669"/>
    <property type="project" value="UniProtKB-UniRule"/>
</dbReference>
<evidence type="ECO:0000259" key="10">
    <source>
        <dbReference type="Pfam" id="PF02602"/>
    </source>
</evidence>
<evidence type="ECO:0000313" key="12">
    <source>
        <dbReference type="Proteomes" id="UP000267535"/>
    </source>
</evidence>
<comment type="catalytic activity">
    <reaction evidence="8 9">
        <text>hydroxymethylbilane = uroporphyrinogen III + H2O</text>
        <dbReference type="Rhea" id="RHEA:18965"/>
        <dbReference type="ChEBI" id="CHEBI:15377"/>
        <dbReference type="ChEBI" id="CHEBI:57308"/>
        <dbReference type="ChEBI" id="CHEBI:57845"/>
        <dbReference type="EC" id="4.2.1.75"/>
    </reaction>
</comment>
<evidence type="ECO:0000256" key="8">
    <source>
        <dbReference type="ARBA" id="ARBA00048617"/>
    </source>
</evidence>
<evidence type="ECO:0000256" key="4">
    <source>
        <dbReference type="ARBA" id="ARBA00023239"/>
    </source>
</evidence>
<evidence type="ECO:0000256" key="7">
    <source>
        <dbReference type="ARBA" id="ARBA00040167"/>
    </source>
</evidence>
<protein>
    <recommendedName>
        <fullName evidence="7 9">Uroporphyrinogen-III synthase</fullName>
        <ecNumber evidence="3 9">4.2.1.75</ecNumber>
    </recommendedName>
</protein>
<evidence type="ECO:0000256" key="6">
    <source>
        <dbReference type="ARBA" id="ARBA00037589"/>
    </source>
</evidence>